<keyword evidence="5 7" id="KW-0456">Lyase</keyword>
<dbReference type="HAMAP" id="MF_02016">
    <property type="entry name" value="MltF"/>
    <property type="match status" value="1"/>
</dbReference>
<dbReference type="RefSeq" id="WP_081875499.1">
    <property type="nucleotide sequence ID" value="NZ_BBIO01000007.1"/>
</dbReference>
<gene>
    <name evidence="7" type="primary">mltF</name>
    <name evidence="10" type="ORF">M2A_1694</name>
</gene>
<comment type="similarity">
    <text evidence="7">In the N-terminal section; belongs to the bacterial solute-binding protein 3 family.</text>
</comment>
<dbReference type="GO" id="GO:0009279">
    <property type="term" value="C:cell outer membrane"/>
    <property type="evidence" value="ECO:0007669"/>
    <property type="project" value="UniProtKB-SubCell"/>
</dbReference>
<comment type="similarity">
    <text evidence="1">Belongs to the virb1 family.</text>
</comment>
<keyword evidence="3 7" id="KW-0472">Membrane</keyword>
<name>A0A081BAX7_9HYPH</name>
<dbReference type="CDD" id="cd13403">
    <property type="entry name" value="MLTF-like"/>
    <property type="match status" value="1"/>
</dbReference>
<evidence type="ECO:0000256" key="5">
    <source>
        <dbReference type="ARBA" id="ARBA00023239"/>
    </source>
</evidence>
<keyword evidence="2 7" id="KW-0732">Signal</keyword>
<evidence type="ECO:0000313" key="10">
    <source>
        <dbReference type="EMBL" id="GAK45195.1"/>
    </source>
</evidence>
<keyword evidence="11" id="KW-1185">Reference proteome</keyword>
<comment type="catalytic activity">
    <reaction evidence="7">
        <text>Exolytic cleavage of the (1-&gt;4)-beta-glycosidic linkage between N-acetylmuramic acid (MurNAc) and N-acetylglucosamine (GlcNAc) residues in peptidoglycan, from either the reducing or the non-reducing ends of the peptidoglycan chains, with concomitant formation of a 1,6-anhydrobond in the MurNAc residue.</text>
        <dbReference type="EC" id="4.2.2.n1"/>
    </reaction>
</comment>
<dbReference type="STRING" id="1333998.M2A_1694"/>
<feature type="active site" evidence="7">
    <location>
        <position position="331"/>
    </location>
</feature>
<feature type="region of interest" description="LT domain" evidence="7">
    <location>
        <begin position="285"/>
        <end position="472"/>
    </location>
</feature>
<dbReference type="eggNOG" id="COG4623">
    <property type="taxonomic scope" value="Bacteria"/>
</dbReference>
<feature type="domain" description="Solute-binding protein family 3/N-terminal" evidence="9">
    <location>
        <begin position="57"/>
        <end position="282"/>
    </location>
</feature>
<dbReference type="InterPro" id="IPR023346">
    <property type="entry name" value="Lysozyme-like_dom_sf"/>
</dbReference>
<keyword evidence="8" id="KW-0812">Transmembrane</keyword>
<dbReference type="SUPFAM" id="SSF53850">
    <property type="entry name" value="Periplasmic binding protein-like II"/>
    <property type="match status" value="1"/>
</dbReference>
<organism evidence="10 11">
    <name type="scientific">Tepidicaulis marinus</name>
    <dbReference type="NCBI Taxonomy" id="1333998"/>
    <lineage>
        <taxon>Bacteria</taxon>
        <taxon>Pseudomonadati</taxon>
        <taxon>Pseudomonadota</taxon>
        <taxon>Alphaproteobacteria</taxon>
        <taxon>Hyphomicrobiales</taxon>
        <taxon>Parvibaculaceae</taxon>
        <taxon>Tepidicaulis</taxon>
    </lineage>
</organism>
<dbReference type="GO" id="GO:0071555">
    <property type="term" value="P:cell wall organization"/>
    <property type="evidence" value="ECO:0007669"/>
    <property type="project" value="UniProtKB-KW"/>
</dbReference>
<accession>A0A081BAX7</accession>
<dbReference type="PANTHER" id="PTHR35936">
    <property type="entry name" value="MEMBRANE-BOUND LYTIC MUREIN TRANSGLYCOSYLASE F"/>
    <property type="match status" value="1"/>
</dbReference>
<dbReference type="GO" id="GO:0008933">
    <property type="term" value="F:peptidoglycan lytic transglycosylase activity"/>
    <property type="evidence" value="ECO:0007669"/>
    <property type="project" value="UniProtKB-UniRule"/>
</dbReference>
<keyword evidence="8" id="KW-1133">Transmembrane helix</keyword>
<dbReference type="SMART" id="SM00062">
    <property type="entry name" value="PBPb"/>
    <property type="match status" value="1"/>
</dbReference>
<evidence type="ECO:0000256" key="2">
    <source>
        <dbReference type="ARBA" id="ARBA00022729"/>
    </source>
</evidence>
<keyword evidence="6 7" id="KW-0961">Cell wall biogenesis/degradation</keyword>
<evidence type="ECO:0000256" key="6">
    <source>
        <dbReference type="ARBA" id="ARBA00023316"/>
    </source>
</evidence>
<comment type="similarity">
    <text evidence="7">In the C-terminal section; belongs to the transglycosylase Slt family.</text>
</comment>
<dbReference type="Pfam" id="PF00497">
    <property type="entry name" value="SBP_bac_3"/>
    <property type="match status" value="1"/>
</dbReference>
<dbReference type="EMBL" id="BBIO01000007">
    <property type="protein sequence ID" value="GAK45195.1"/>
    <property type="molecule type" value="Genomic_DNA"/>
</dbReference>
<dbReference type="CDD" id="cd01009">
    <property type="entry name" value="PBP2_YfhD_N"/>
    <property type="match status" value="1"/>
</dbReference>
<evidence type="ECO:0000256" key="4">
    <source>
        <dbReference type="ARBA" id="ARBA00023237"/>
    </source>
</evidence>
<comment type="subcellular location">
    <subcellularLocation>
        <location evidence="7">Cell outer membrane</location>
        <topology evidence="7">Peripheral membrane protein</topology>
    </subcellularLocation>
    <text evidence="7">Attached to the inner leaflet of the outer membrane.</text>
</comment>
<protein>
    <recommendedName>
        <fullName evidence="7">Membrane-bound lytic murein transglycosylase F</fullName>
        <ecNumber evidence="7">4.2.2.n1</ecNumber>
    </recommendedName>
    <alternativeName>
        <fullName evidence="7">Murein lyase F</fullName>
    </alternativeName>
</protein>
<evidence type="ECO:0000313" key="11">
    <source>
        <dbReference type="Proteomes" id="UP000028702"/>
    </source>
</evidence>
<dbReference type="AlphaFoldDB" id="A0A081BAX7"/>
<evidence type="ECO:0000256" key="1">
    <source>
        <dbReference type="ARBA" id="ARBA00009387"/>
    </source>
</evidence>
<comment type="function">
    <text evidence="7">Murein-degrading enzyme that degrades murein glycan strands and insoluble, high-molecular weight murein sacculi, with the concomitant formation of a 1,6-anhydromuramoyl product. Lytic transglycosylases (LTs) play an integral role in the metabolism of the peptidoglycan (PG) sacculus. Their lytic action creates space within the PG sacculus to allow for its expansion as well as for the insertion of various structures such as secretion systems and flagella.</text>
</comment>
<dbReference type="InterPro" id="IPR008258">
    <property type="entry name" value="Transglycosylase_SLT_dom_1"/>
</dbReference>
<dbReference type="InterPro" id="IPR001638">
    <property type="entry name" value="Solute-binding_3/MltF_N"/>
</dbReference>
<evidence type="ECO:0000256" key="3">
    <source>
        <dbReference type="ARBA" id="ARBA00023136"/>
    </source>
</evidence>
<comment type="domain">
    <text evidence="7">The N-terminal domain does not have lytic activity and probably modulates enzymatic activity. The C-terminal domain is the catalytic active domain.</text>
</comment>
<dbReference type="GO" id="GO:0009253">
    <property type="term" value="P:peptidoglycan catabolic process"/>
    <property type="evidence" value="ECO:0007669"/>
    <property type="project" value="TreeGrafter"/>
</dbReference>
<dbReference type="PANTHER" id="PTHR35936:SF32">
    <property type="entry name" value="MEMBRANE-BOUND LYTIC MUREIN TRANSGLYCOSYLASE F"/>
    <property type="match status" value="1"/>
</dbReference>
<evidence type="ECO:0000256" key="7">
    <source>
        <dbReference type="HAMAP-Rule" id="MF_02016"/>
    </source>
</evidence>
<proteinExistence type="inferred from homology"/>
<reference evidence="10 11" key="1">
    <citation type="submission" date="2014-07" db="EMBL/GenBank/DDBJ databases">
        <title>Tepidicaulis marinum gen. nov., sp. nov., a novel marine bacterium denitrifying nitrate to nitrous oxide strictly under microaerobic conditions.</title>
        <authorList>
            <person name="Takeuchi M."/>
            <person name="Yamagishi T."/>
            <person name="Kamagata Y."/>
            <person name="Oshima K."/>
            <person name="Hattori M."/>
            <person name="Katayama T."/>
            <person name="Hanada S."/>
            <person name="Tamaki H."/>
            <person name="Marumo K."/>
            <person name="Maeda H."/>
            <person name="Nedachi M."/>
            <person name="Iwasaki W."/>
            <person name="Suwa Y."/>
            <person name="Sakata S."/>
        </authorList>
    </citation>
    <scope>NUCLEOTIDE SEQUENCE [LARGE SCALE GENOMIC DNA]</scope>
    <source>
        <strain evidence="10 11">MA2</strain>
    </source>
</reference>
<dbReference type="NCBIfam" id="NF008112">
    <property type="entry name" value="PRK10859.1"/>
    <property type="match status" value="1"/>
</dbReference>
<comment type="caution">
    <text evidence="7">Lacks conserved residue(s) required for the propagation of feature annotation.</text>
</comment>
<sequence length="472" mass="53852">MTHEHHRREHAKELRAKLRPYLPYFIIAALVLWGVLDLLLFHDRVDPSLQAIEDSGTLVIATVPGPTTYYEGREGPTGYEYELTKALANDLGVEAEYRLFSSVPDVLLALKEGRAHIAAAGLTVTPAREALYAFSPSYQSVKEIVVCRRGGPRLKKLTDLADTELVVPAGTSYAERLAELREKSLAEKAEFITWRESNETTEALFAQIADDEIGCTVADTPIFKVNRRLYPELRAALDLTPQREIAWAYAKEAVVLGAYLEEWFAKKKKAGLIERLDHRFFDYFPEFDYVDISRFRRDIEEKLPDYRGDLEDAADRYGLPWHLLAAISYQESRWNPSARSPTGVRGFMMLTLATAEEVGVEDRLDPEESIEGGAKYFAELIDRIPEDVKGTDRYWFALAAYNMGMGHLYDARLLAERRGLNKSSWTDLREVLPLLMDPKYYKSLRHGYARGREAQRYVSQVRSYLHILEGVI</sequence>
<comment type="caution">
    <text evidence="10">The sequence shown here is derived from an EMBL/GenBank/DDBJ whole genome shotgun (WGS) entry which is preliminary data.</text>
</comment>
<dbReference type="Pfam" id="PF01464">
    <property type="entry name" value="SLT"/>
    <property type="match status" value="1"/>
</dbReference>
<dbReference type="GO" id="GO:0016998">
    <property type="term" value="P:cell wall macromolecule catabolic process"/>
    <property type="evidence" value="ECO:0007669"/>
    <property type="project" value="UniProtKB-UniRule"/>
</dbReference>
<evidence type="ECO:0000259" key="9">
    <source>
        <dbReference type="SMART" id="SM00062"/>
    </source>
</evidence>
<dbReference type="InterPro" id="IPR023703">
    <property type="entry name" value="MltF"/>
</dbReference>
<keyword evidence="4 7" id="KW-0998">Cell outer membrane</keyword>
<dbReference type="Gene3D" id="1.10.530.10">
    <property type="match status" value="1"/>
</dbReference>
<dbReference type="Proteomes" id="UP000028702">
    <property type="component" value="Unassembled WGS sequence"/>
</dbReference>
<dbReference type="EC" id="4.2.2.n1" evidence="7"/>
<feature type="transmembrane region" description="Helical" evidence="8">
    <location>
        <begin position="21"/>
        <end position="41"/>
    </location>
</feature>
<evidence type="ECO:0000256" key="8">
    <source>
        <dbReference type="SAM" id="Phobius"/>
    </source>
</evidence>
<dbReference type="SUPFAM" id="SSF53955">
    <property type="entry name" value="Lysozyme-like"/>
    <property type="match status" value="1"/>
</dbReference>
<dbReference type="Gene3D" id="3.40.190.10">
    <property type="entry name" value="Periplasmic binding protein-like II"/>
    <property type="match status" value="2"/>
</dbReference>